<sequence length="158" mass="17268">MSTEFDISQIQNIIDYGIPHCADIGVKVHEMDEEGVVFSLPYQERFAGNPVNGVLHGGIITTLIDTAAGMCIYARLKKYMPIATLDLRIDYLKPATPGEDVFTRATCYKTTKQIAFVRAIAYHSDPEDPVANAVGTFMLRSTNTPPLNLSAAKKGASE</sequence>
<dbReference type="GO" id="GO:0061522">
    <property type="term" value="F:1,4-dihydroxy-2-naphthoyl-CoA thioesterase activity"/>
    <property type="evidence" value="ECO:0007669"/>
    <property type="project" value="TreeGrafter"/>
</dbReference>
<dbReference type="SUPFAM" id="SSF54637">
    <property type="entry name" value="Thioesterase/thiol ester dehydrase-isomerase"/>
    <property type="match status" value="1"/>
</dbReference>
<evidence type="ECO:0000259" key="2">
    <source>
        <dbReference type="Pfam" id="PF03061"/>
    </source>
</evidence>
<protein>
    <submittedName>
        <fullName evidence="3">Hotdog fold thioesterase</fullName>
    </submittedName>
</protein>
<dbReference type="EMBL" id="WTVA01000003">
    <property type="protein sequence ID" value="MZR22226.1"/>
    <property type="molecule type" value="Genomic_DNA"/>
</dbReference>
<dbReference type="Proteomes" id="UP000445696">
    <property type="component" value="Unassembled WGS sequence"/>
</dbReference>
<gene>
    <name evidence="3" type="ORF">GQF03_07785</name>
</gene>
<dbReference type="AlphaFoldDB" id="A0A845MFX4"/>
<keyword evidence="4" id="KW-1185">Reference proteome</keyword>
<dbReference type="Pfam" id="PF03061">
    <property type="entry name" value="4HBT"/>
    <property type="match status" value="1"/>
</dbReference>
<evidence type="ECO:0000313" key="4">
    <source>
        <dbReference type="Proteomes" id="UP000445696"/>
    </source>
</evidence>
<evidence type="ECO:0000256" key="1">
    <source>
        <dbReference type="ARBA" id="ARBA00022801"/>
    </source>
</evidence>
<proteinExistence type="predicted"/>
<feature type="domain" description="Thioesterase" evidence="2">
    <location>
        <begin position="52"/>
        <end position="127"/>
    </location>
</feature>
<dbReference type="InterPro" id="IPR003736">
    <property type="entry name" value="PAAI_dom"/>
</dbReference>
<dbReference type="NCBIfam" id="TIGR00369">
    <property type="entry name" value="unchar_dom_1"/>
    <property type="match status" value="1"/>
</dbReference>
<dbReference type="CDD" id="cd03443">
    <property type="entry name" value="PaaI_thioesterase"/>
    <property type="match status" value="1"/>
</dbReference>
<organism evidence="3 4">
    <name type="scientific">Sneathiella chungangensis</name>
    <dbReference type="NCBI Taxonomy" id="1418234"/>
    <lineage>
        <taxon>Bacteria</taxon>
        <taxon>Pseudomonadati</taxon>
        <taxon>Pseudomonadota</taxon>
        <taxon>Alphaproteobacteria</taxon>
        <taxon>Sneathiellales</taxon>
        <taxon>Sneathiellaceae</taxon>
        <taxon>Sneathiella</taxon>
    </lineage>
</organism>
<comment type="caution">
    <text evidence="3">The sequence shown here is derived from an EMBL/GenBank/DDBJ whole genome shotgun (WGS) entry which is preliminary data.</text>
</comment>
<dbReference type="Gene3D" id="3.10.129.10">
    <property type="entry name" value="Hotdog Thioesterase"/>
    <property type="match status" value="1"/>
</dbReference>
<accession>A0A845MFX4</accession>
<dbReference type="OrthoDB" id="9813158at2"/>
<dbReference type="PANTHER" id="PTHR43240:SF7">
    <property type="entry name" value="BLR7284 PROTEIN"/>
    <property type="match status" value="1"/>
</dbReference>
<name>A0A845MFX4_9PROT</name>
<dbReference type="InterPro" id="IPR029069">
    <property type="entry name" value="HotDog_dom_sf"/>
</dbReference>
<dbReference type="PANTHER" id="PTHR43240">
    <property type="entry name" value="1,4-DIHYDROXY-2-NAPHTHOYL-COA THIOESTERASE 1"/>
    <property type="match status" value="1"/>
</dbReference>
<dbReference type="InterPro" id="IPR006683">
    <property type="entry name" value="Thioestr_dom"/>
</dbReference>
<evidence type="ECO:0000313" key="3">
    <source>
        <dbReference type="EMBL" id="MZR22226.1"/>
    </source>
</evidence>
<dbReference type="GO" id="GO:0005829">
    <property type="term" value="C:cytosol"/>
    <property type="evidence" value="ECO:0007669"/>
    <property type="project" value="TreeGrafter"/>
</dbReference>
<dbReference type="RefSeq" id="WP_161338680.1">
    <property type="nucleotide sequence ID" value="NZ_JBHSDG010000005.1"/>
</dbReference>
<reference evidence="3 4" key="1">
    <citation type="journal article" date="2014" name="Int. J. Syst. Evol. Microbiol.">
        <title>Sneathiella chungangensis sp. nov., isolated from a marine sand, and emended description of the genus Sneathiella.</title>
        <authorList>
            <person name="Siamphan C."/>
            <person name="Kim H."/>
            <person name="Lee J.S."/>
            <person name="Kim W."/>
        </authorList>
    </citation>
    <scope>NUCLEOTIDE SEQUENCE [LARGE SCALE GENOMIC DNA]</scope>
    <source>
        <strain evidence="3 4">KCTC 32476</strain>
    </source>
</reference>
<keyword evidence="1" id="KW-0378">Hydrolase</keyword>